<accession>A0ABU4VC40</accession>
<evidence type="ECO:0000256" key="1">
    <source>
        <dbReference type="SAM" id="MobiDB-lite"/>
    </source>
</evidence>
<dbReference type="EMBL" id="JAXAVU010000016">
    <property type="protein sequence ID" value="MDX8148922.1"/>
    <property type="molecule type" value="Genomic_DNA"/>
</dbReference>
<dbReference type="RefSeq" id="WP_319980891.1">
    <property type="nucleotide sequence ID" value="NZ_JAXAVU010000016.1"/>
</dbReference>
<evidence type="ECO:0000259" key="2">
    <source>
        <dbReference type="PROSITE" id="PS51175"/>
    </source>
</evidence>
<evidence type="ECO:0000313" key="4">
    <source>
        <dbReference type="Proteomes" id="UP001285352"/>
    </source>
</evidence>
<sequence>MPDAGDRCSDTAGTVSGCPTPAQLEAEDAHNTGGVKTNVNHTGHFGRAFIDGLWAQGATSSFTLHRTSAAPGSGAITVRYANANIDARTMTLSVDGRAVRQVSFPKVSDSWDAWGTVTFDDVPSSGRDPVVTPSCGQNDTGSINLDRLGHRGP</sequence>
<organism evidence="3 4">
    <name type="scientific">Lentzea sokolovensis</name>
    <dbReference type="NCBI Taxonomy" id="3095429"/>
    <lineage>
        <taxon>Bacteria</taxon>
        <taxon>Bacillati</taxon>
        <taxon>Actinomycetota</taxon>
        <taxon>Actinomycetes</taxon>
        <taxon>Pseudonocardiales</taxon>
        <taxon>Pseudonocardiaceae</taxon>
        <taxon>Lentzea</taxon>
    </lineage>
</organism>
<feature type="compositionally biased region" description="Polar residues" evidence="1">
    <location>
        <begin position="134"/>
        <end position="143"/>
    </location>
</feature>
<dbReference type="CDD" id="cd04083">
    <property type="entry name" value="CBM35_Lmo2446-like"/>
    <property type="match status" value="1"/>
</dbReference>
<keyword evidence="4" id="KW-1185">Reference proteome</keyword>
<feature type="domain" description="CBM6" evidence="2">
    <location>
        <begin position="22"/>
        <end position="151"/>
    </location>
</feature>
<feature type="region of interest" description="Disordered" evidence="1">
    <location>
        <begin position="122"/>
        <end position="153"/>
    </location>
</feature>
<dbReference type="Proteomes" id="UP001285352">
    <property type="component" value="Unassembled WGS sequence"/>
</dbReference>
<evidence type="ECO:0000313" key="3">
    <source>
        <dbReference type="EMBL" id="MDX8148922.1"/>
    </source>
</evidence>
<dbReference type="Gene3D" id="2.60.120.260">
    <property type="entry name" value="Galactose-binding domain-like"/>
    <property type="match status" value="1"/>
</dbReference>
<dbReference type="InterPro" id="IPR008979">
    <property type="entry name" value="Galactose-bd-like_sf"/>
</dbReference>
<dbReference type="SUPFAM" id="SSF49785">
    <property type="entry name" value="Galactose-binding domain-like"/>
    <property type="match status" value="1"/>
</dbReference>
<gene>
    <name evidence="3" type="ORF">SK854_42865</name>
</gene>
<dbReference type="PROSITE" id="PS51175">
    <property type="entry name" value="CBM6"/>
    <property type="match status" value="1"/>
</dbReference>
<comment type="caution">
    <text evidence="3">The sequence shown here is derived from an EMBL/GenBank/DDBJ whole genome shotgun (WGS) entry which is preliminary data.</text>
</comment>
<reference evidence="3 4" key="2">
    <citation type="submission" date="2023-11" db="EMBL/GenBank/DDBJ databases">
        <authorList>
            <person name="Lara A.C."/>
            <person name="Chronakova A."/>
        </authorList>
    </citation>
    <scope>NUCLEOTIDE SEQUENCE [LARGE SCALE GENOMIC DNA]</scope>
    <source>
        <strain evidence="3 4">BCCO 10_0061</strain>
    </source>
</reference>
<name>A0ABU4VC40_9PSEU</name>
<protein>
    <recommendedName>
        <fullName evidence="2">CBM6 domain-containing protein</fullName>
    </recommendedName>
</protein>
<dbReference type="InterPro" id="IPR005084">
    <property type="entry name" value="CBM6"/>
</dbReference>
<reference evidence="3 4" key="1">
    <citation type="submission" date="2023-11" db="EMBL/GenBank/DDBJ databases">
        <title>Lentzea sokolovensis, sp. nov., Lentzea kristufkii, sp. nov., and Lentzea miocenensis, sp. nov., rare actinobacteria from Sokolov Coal Basin, Miocene lacustrine sediment, Czech Republic.</title>
        <authorList>
            <person name="Lara A."/>
            <person name="Kotroba L."/>
            <person name="Nouioui I."/>
            <person name="Neumann-Schaal M."/>
            <person name="Mast Y."/>
            <person name="Chronakova A."/>
        </authorList>
    </citation>
    <scope>NUCLEOTIDE SEQUENCE [LARGE SCALE GENOMIC DNA]</scope>
    <source>
        <strain evidence="3 4">BCCO 10_0061</strain>
    </source>
</reference>
<proteinExistence type="predicted"/>
<feature type="region of interest" description="Disordered" evidence="1">
    <location>
        <begin position="1"/>
        <end position="20"/>
    </location>
</feature>